<reference evidence="2" key="1">
    <citation type="submission" date="2021-02" db="EMBL/GenBank/DDBJ databases">
        <authorList>
            <person name="Nowell W R."/>
        </authorList>
    </citation>
    <scope>NUCLEOTIDE SEQUENCE</scope>
</reference>
<gene>
    <name evidence="2" type="ORF">GRG538_LOCUS9751</name>
</gene>
<comment type="caution">
    <text evidence="2">The sequence shown here is derived from an EMBL/GenBank/DDBJ whole genome shotgun (WGS) entry which is preliminary data.</text>
</comment>
<dbReference type="AlphaFoldDB" id="A0A817ZRD5"/>
<organism evidence="2 3">
    <name type="scientific">Rotaria socialis</name>
    <dbReference type="NCBI Taxonomy" id="392032"/>
    <lineage>
        <taxon>Eukaryota</taxon>
        <taxon>Metazoa</taxon>
        <taxon>Spiralia</taxon>
        <taxon>Gnathifera</taxon>
        <taxon>Rotifera</taxon>
        <taxon>Eurotatoria</taxon>
        <taxon>Bdelloidea</taxon>
        <taxon>Philodinida</taxon>
        <taxon>Philodinidae</taxon>
        <taxon>Rotaria</taxon>
    </lineage>
</organism>
<accession>A0A817ZRD5</accession>
<evidence type="ECO:0000313" key="2">
    <source>
        <dbReference type="EMBL" id="CAF3398069.1"/>
    </source>
</evidence>
<dbReference type="EMBL" id="CAJNYT010001164">
    <property type="protein sequence ID" value="CAF3398069.1"/>
    <property type="molecule type" value="Genomic_DNA"/>
</dbReference>
<evidence type="ECO:0000256" key="1">
    <source>
        <dbReference type="SAM" id="MobiDB-lite"/>
    </source>
</evidence>
<dbReference type="Proteomes" id="UP000663872">
    <property type="component" value="Unassembled WGS sequence"/>
</dbReference>
<feature type="region of interest" description="Disordered" evidence="1">
    <location>
        <begin position="22"/>
        <end position="43"/>
    </location>
</feature>
<proteinExistence type="predicted"/>
<protein>
    <submittedName>
        <fullName evidence="2">Uncharacterized protein</fullName>
    </submittedName>
</protein>
<evidence type="ECO:0000313" key="3">
    <source>
        <dbReference type="Proteomes" id="UP000663872"/>
    </source>
</evidence>
<feature type="compositionally biased region" description="Polar residues" evidence="1">
    <location>
        <begin position="34"/>
        <end position="43"/>
    </location>
</feature>
<feature type="non-terminal residue" evidence="2">
    <location>
        <position position="43"/>
    </location>
</feature>
<sequence length="43" mass="4647">MLKSNAVPGSSITYYSHPSETVSAAAADDDQLNIPRSNQPRKE</sequence>
<name>A0A817ZRD5_9BILA</name>